<proteinExistence type="predicted"/>
<organism evidence="2">
    <name type="scientific">Bacillus thuringiensis subsp. tenebrionis</name>
    <dbReference type="NCBI Taxonomy" id="1444"/>
    <lineage>
        <taxon>Bacteria</taxon>
        <taxon>Bacillati</taxon>
        <taxon>Bacillota</taxon>
        <taxon>Bacilli</taxon>
        <taxon>Bacillales</taxon>
        <taxon>Bacillaceae</taxon>
        <taxon>Bacillus</taxon>
        <taxon>Bacillus cereus group</taxon>
    </lineage>
</organism>
<reference evidence="2" key="1">
    <citation type="journal article" date="2007" name="Arch. Microbiol.">
        <title>A novel cryptic plasmid pBMB175 from Bacillus thuringiensis subsp. tenebrionis YBT-1765.</title>
        <authorList>
            <person name="Huang J."/>
            <person name="Han D."/>
            <person name="Yu Z."/>
            <person name="Sun M."/>
        </authorList>
    </citation>
    <scope>NUCLEOTIDE SEQUENCE</scope>
    <source>
        <plasmid evidence="2">pBMB175</plasmid>
    </source>
</reference>
<geneLocation type="plasmid" evidence="2">
    <name>pBMB175</name>
</geneLocation>
<protein>
    <submittedName>
        <fullName evidence="2">Rep175</fullName>
    </submittedName>
</protein>
<sequence length="149" mass="17162">MNSLHTYYKQKTKPLKTTVYKKKRALRPQFLLYFVINSYKANSINIFLVIILLLTVIFSANFSKSSSRSSRPRTVFLIVLPEKVIPLNQTIFSIGHLLYLISFFKDLISSSEKLKSFTLASFSTTFIRTSSDFCPTTVGRFTAFLLTFF</sequence>
<accession>Q2HYH6</accession>
<keyword evidence="1" id="KW-1133">Transmembrane helix</keyword>
<keyword evidence="1" id="KW-0812">Transmembrane</keyword>
<keyword evidence="1" id="KW-0472">Membrane</keyword>
<evidence type="ECO:0000256" key="1">
    <source>
        <dbReference type="SAM" id="Phobius"/>
    </source>
</evidence>
<evidence type="ECO:0000313" key="2">
    <source>
        <dbReference type="EMBL" id="ABC95167.1"/>
    </source>
</evidence>
<dbReference type="EMBL" id="DQ364061">
    <property type="protein sequence ID" value="ABC95167.1"/>
    <property type="molecule type" value="Genomic_DNA"/>
</dbReference>
<keyword evidence="2" id="KW-0614">Plasmid</keyword>
<feature type="transmembrane region" description="Helical" evidence="1">
    <location>
        <begin position="44"/>
        <end position="63"/>
    </location>
</feature>
<name>Q2HYH6_BACTT</name>
<dbReference type="AlphaFoldDB" id="Q2HYH6"/>